<keyword evidence="1" id="KW-0472">Membrane</keyword>
<dbReference type="Proteomes" id="UP001214756">
    <property type="component" value="Chromosome"/>
</dbReference>
<feature type="transmembrane region" description="Helical" evidence="1">
    <location>
        <begin position="31"/>
        <end position="58"/>
    </location>
</feature>
<organism evidence="2 3">
    <name type="scientific">Microbacterium maritypicum</name>
    <name type="common">Microbacterium liquefaciens</name>
    <dbReference type="NCBI Taxonomy" id="33918"/>
    <lineage>
        <taxon>Bacteria</taxon>
        <taxon>Bacillati</taxon>
        <taxon>Actinomycetota</taxon>
        <taxon>Actinomycetes</taxon>
        <taxon>Micrococcales</taxon>
        <taxon>Microbacteriaceae</taxon>
        <taxon>Microbacterium</taxon>
    </lineage>
</organism>
<reference evidence="2" key="1">
    <citation type="submission" date="2023-02" db="EMBL/GenBank/DDBJ databases">
        <title>Genome sequence of Microbacterium liquefaciens B1075.</title>
        <authorList>
            <person name="Cao J."/>
            <person name="Li X."/>
        </authorList>
    </citation>
    <scope>NUCLEOTIDE SEQUENCE</scope>
    <source>
        <strain evidence="2">B1075</strain>
    </source>
</reference>
<dbReference type="RefSeq" id="WP_144052959.1">
    <property type="nucleotide sequence ID" value="NZ_CBDRLE010000001.1"/>
</dbReference>
<dbReference type="EMBL" id="CP118606">
    <property type="protein sequence ID" value="WEF20241.1"/>
    <property type="molecule type" value="Genomic_DNA"/>
</dbReference>
<accession>A0AAJ5SKN5</accession>
<evidence type="ECO:0000313" key="2">
    <source>
        <dbReference type="EMBL" id="WEF20241.1"/>
    </source>
</evidence>
<keyword evidence="1" id="KW-0812">Transmembrane</keyword>
<proteinExistence type="predicted"/>
<dbReference type="AlphaFoldDB" id="A0AAJ5SKN5"/>
<name>A0AAJ5SKN5_MICMQ</name>
<dbReference type="GeneID" id="87016705"/>
<sequence>MVNISGYGRMALDGVAARMSPRAVTNNPAPLVLFAVIAVAAAVVAIAVMGLAAAWLMYCTANWPGSWPAVGVPTQKNGFYYFGCMVPR</sequence>
<protein>
    <submittedName>
        <fullName evidence="2">Uncharacterized protein</fullName>
    </submittedName>
</protein>
<gene>
    <name evidence="2" type="ORF">PWF71_13260</name>
</gene>
<evidence type="ECO:0000256" key="1">
    <source>
        <dbReference type="SAM" id="Phobius"/>
    </source>
</evidence>
<keyword evidence="1" id="KW-1133">Transmembrane helix</keyword>
<evidence type="ECO:0000313" key="3">
    <source>
        <dbReference type="Proteomes" id="UP001214756"/>
    </source>
</evidence>